<dbReference type="InterPro" id="IPR038765">
    <property type="entry name" value="Papain-like_cys_pep_sf"/>
</dbReference>
<dbReference type="InterPro" id="IPR028889">
    <property type="entry name" value="USP"/>
</dbReference>
<evidence type="ECO:0000256" key="8">
    <source>
        <dbReference type="ARBA" id="ARBA00039432"/>
    </source>
</evidence>
<dbReference type="PROSITE" id="PS50235">
    <property type="entry name" value="USP_3"/>
    <property type="match status" value="1"/>
</dbReference>
<evidence type="ECO:0000256" key="12">
    <source>
        <dbReference type="ARBA" id="ARBA00043009"/>
    </source>
</evidence>
<protein>
    <recommendedName>
        <fullName evidence="8">Ubiquitin carboxyl-terminal hydrolase 36</fullName>
        <ecNumber evidence="3">3.4.19.12</ecNumber>
    </recommendedName>
    <alternativeName>
        <fullName evidence="11">Deubiquitinating enzyme 36</fullName>
    </alternativeName>
    <alternativeName>
        <fullName evidence="10">Protein scrawny</fullName>
    </alternativeName>
    <alternativeName>
        <fullName evidence="9">Ubiquitin thioesterase 36</fullName>
    </alternativeName>
    <alternativeName>
        <fullName evidence="12">Ubiquitin-specific-processing protease 36</fullName>
    </alternativeName>
</protein>
<dbReference type="InterPro" id="IPR050164">
    <property type="entry name" value="Peptidase_C19"/>
</dbReference>
<proteinExistence type="inferred from homology"/>
<evidence type="ECO:0000256" key="10">
    <source>
        <dbReference type="ARBA" id="ARBA00042154"/>
    </source>
</evidence>
<dbReference type="GeneID" id="20216735"/>
<reference evidence="14" key="1">
    <citation type="journal article" date="2013" name="Nature">
        <title>Insights into bilaterian evolution from three spiralian genomes.</title>
        <authorList>
            <person name="Simakov O."/>
            <person name="Marletaz F."/>
            <person name="Cho S.J."/>
            <person name="Edsinger-Gonzales E."/>
            <person name="Havlak P."/>
            <person name="Hellsten U."/>
            <person name="Kuo D.H."/>
            <person name="Larsson T."/>
            <person name="Lv J."/>
            <person name="Arendt D."/>
            <person name="Savage R."/>
            <person name="Osoegawa K."/>
            <person name="de Jong P."/>
            <person name="Grimwood J."/>
            <person name="Chapman J.A."/>
            <person name="Shapiro H."/>
            <person name="Aerts A."/>
            <person name="Otillar R.P."/>
            <person name="Terry A.Y."/>
            <person name="Boore J.L."/>
            <person name="Grigoriev I.V."/>
            <person name="Lindberg D.R."/>
            <person name="Seaver E.C."/>
            <person name="Weisblat D.A."/>
            <person name="Putnam N.H."/>
            <person name="Rokhsar D.S."/>
        </authorList>
    </citation>
    <scope>NUCLEOTIDE SEQUENCE</scope>
</reference>
<dbReference type="EMBL" id="KB097552">
    <property type="protein sequence ID" value="ESN95055.1"/>
    <property type="molecule type" value="Genomic_DNA"/>
</dbReference>
<organism evidence="14">
    <name type="scientific">Helobdella robusta</name>
    <name type="common">Californian leech</name>
    <dbReference type="NCBI Taxonomy" id="6412"/>
    <lineage>
        <taxon>Eukaryota</taxon>
        <taxon>Metazoa</taxon>
        <taxon>Spiralia</taxon>
        <taxon>Lophotrochozoa</taxon>
        <taxon>Annelida</taxon>
        <taxon>Clitellata</taxon>
        <taxon>Hirudinea</taxon>
        <taxon>Rhynchobdellida</taxon>
        <taxon>Glossiphoniidae</taxon>
        <taxon>Helobdella</taxon>
    </lineage>
</organism>
<evidence type="ECO:0000256" key="4">
    <source>
        <dbReference type="ARBA" id="ARBA00022670"/>
    </source>
</evidence>
<dbReference type="eggNOG" id="KOG1865">
    <property type="taxonomic scope" value="Eukaryota"/>
</dbReference>
<dbReference type="RefSeq" id="XP_009026846.1">
    <property type="nucleotide sequence ID" value="XM_009028598.1"/>
</dbReference>
<dbReference type="PANTHER" id="PTHR24006:SF758">
    <property type="entry name" value="UBIQUITIN CARBOXYL-TERMINAL HYDROLASE 36"/>
    <property type="match status" value="1"/>
</dbReference>
<dbReference type="HOGENOM" id="CLU_008279_10_0_1"/>
<accession>V3TNB9</accession>
<evidence type="ECO:0000256" key="9">
    <source>
        <dbReference type="ARBA" id="ARBA00041300"/>
    </source>
</evidence>
<dbReference type="EC" id="3.4.19.12" evidence="3"/>
<name>V3TNB9_HELRO</name>
<dbReference type="SUPFAM" id="SSF54001">
    <property type="entry name" value="Cysteine proteinases"/>
    <property type="match status" value="1"/>
</dbReference>
<keyword evidence="7" id="KW-0788">Thiol protease</keyword>
<keyword evidence="4" id="KW-0645">Protease</keyword>
<evidence type="ECO:0000256" key="1">
    <source>
        <dbReference type="ARBA" id="ARBA00000707"/>
    </source>
</evidence>
<evidence type="ECO:0000313" key="14">
    <source>
        <dbReference type="EMBL" id="ESN95055.1"/>
    </source>
</evidence>
<evidence type="ECO:0000256" key="7">
    <source>
        <dbReference type="ARBA" id="ARBA00022807"/>
    </source>
</evidence>
<dbReference type="STRING" id="6412.T1G6N8"/>
<dbReference type="Pfam" id="PF00443">
    <property type="entry name" value="UCH"/>
    <property type="match status" value="1"/>
</dbReference>
<comment type="catalytic activity">
    <reaction evidence="1">
        <text>Thiol-dependent hydrolysis of ester, thioester, amide, peptide and isopeptide bonds formed by the C-terminal Gly of ubiquitin (a 76-residue protein attached to proteins as an intracellular targeting signal).</text>
        <dbReference type="EC" id="3.4.19.12"/>
    </reaction>
</comment>
<dbReference type="InterPro" id="IPR001394">
    <property type="entry name" value="Peptidase_C19_UCH"/>
</dbReference>
<evidence type="ECO:0000256" key="3">
    <source>
        <dbReference type="ARBA" id="ARBA00012759"/>
    </source>
</evidence>
<evidence type="ECO:0000256" key="5">
    <source>
        <dbReference type="ARBA" id="ARBA00022786"/>
    </source>
</evidence>
<comment type="similarity">
    <text evidence="2">Belongs to the peptidase C19 family.</text>
</comment>
<dbReference type="PROSITE" id="PS00973">
    <property type="entry name" value="USP_2"/>
    <property type="match status" value="1"/>
</dbReference>
<feature type="domain" description="USP" evidence="13">
    <location>
        <begin position="1"/>
        <end position="292"/>
    </location>
</feature>
<dbReference type="InterPro" id="IPR018200">
    <property type="entry name" value="USP_CS"/>
</dbReference>
<keyword evidence="6" id="KW-0378">Hydrolase</keyword>
<feature type="non-terminal residue" evidence="14">
    <location>
        <position position="292"/>
    </location>
</feature>
<dbReference type="PANTHER" id="PTHR24006">
    <property type="entry name" value="UBIQUITIN CARBOXYL-TERMINAL HYDROLASE"/>
    <property type="match status" value="1"/>
</dbReference>
<dbReference type="OrthoDB" id="420187at2759"/>
<evidence type="ECO:0000256" key="6">
    <source>
        <dbReference type="ARBA" id="ARBA00022801"/>
    </source>
</evidence>
<evidence type="ECO:0000256" key="2">
    <source>
        <dbReference type="ARBA" id="ARBA00009085"/>
    </source>
</evidence>
<evidence type="ECO:0000256" key="11">
    <source>
        <dbReference type="ARBA" id="ARBA00042420"/>
    </source>
</evidence>
<feature type="non-terminal residue" evidence="14">
    <location>
        <position position="1"/>
    </location>
</feature>
<dbReference type="OMA" id="MCKASQV"/>
<sequence>LGNTCFVNATLQCLTYTPELQQYMVQYQANHCPNASDCIMCALAQHMQSCFHDSKRILKPHNILQLLKARHMRWGRQEDAHEFLRFLIDALHKSCLAASKQSDDDDDDVSFIHHLFAGQLRSQVICDMCQWTSNTYDPFLDICLDVKTSSSITQALQSFVTCELLDGDNSYFCSSCKKNVTARKLFSIHKPPRILTLQLKRYGMSGGKVTRHITFPHQFNAHPYTSSSLQNNPTCMYDLYAVLVHDGHSTNSGHYYCYVKTKAGLWFCMNDHMVRQSTLDEVLSSEAYLLFY</sequence>
<evidence type="ECO:0000259" key="13">
    <source>
        <dbReference type="PROSITE" id="PS50235"/>
    </source>
</evidence>
<gene>
    <name evidence="14" type="ORF">HELRODRAFT_87296</name>
</gene>
<keyword evidence="5" id="KW-0833">Ubl conjugation pathway</keyword>
<dbReference type="Gene3D" id="3.90.70.10">
    <property type="entry name" value="Cysteine proteinases"/>
    <property type="match status" value="1"/>
</dbReference>